<dbReference type="AlphaFoldDB" id="A0A183SBS1"/>
<accession>A0A183SBS1</accession>
<sequence>LPETDRETLRCLCRKHMATTLQVILTERASFTNPFTLSPNRVILLASLLTIELELNSRDQGAGSDRVSFSDKGGLTFKRFVGALPLQDSRTSEERAAVGALLHALLEISMTGLDESAYTEEDKGSEAGAGILTLLCKTFACKNAAYLHYILRHMRTFLVSAVRTR</sequence>
<evidence type="ECO:0000313" key="1">
    <source>
        <dbReference type="WBParaSite" id="SSLN_0000173201-mRNA-1"/>
    </source>
</evidence>
<dbReference type="WBParaSite" id="SSLN_0000173201-mRNA-1">
    <property type="protein sequence ID" value="SSLN_0000173201-mRNA-1"/>
    <property type="gene ID" value="SSLN_0000173201"/>
</dbReference>
<proteinExistence type="predicted"/>
<organism evidence="1">
    <name type="scientific">Schistocephalus solidus</name>
    <name type="common">Tapeworm</name>
    <dbReference type="NCBI Taxonomy" id="70667"/>
    <lineage>
        <taxon>Eukaryota</taxon>
        <taxon>Metazoa</taxon>
        <taxon>Spiralia</taxon>
        <taxon>Lophotrochozoa</taxon>
        <taxon>Platyhelminthes</taxon>
        <taxon>Cestoda</taxon>
        <taxon>Eucestoda</taxon>
        <taxon>Diphyllobothriidea</taxon>
        <taxon>Diphyllobothriidae</taxon>
        <taxon>Schistocephalus</taxon>
    </lineage>
</organism>
<reference evidence="1" key="1">
    <citation type="submission" date="2016-06" db="UniProtKB">
        <authorList>
            <consortium name="WormBaseParasite"/>
        </authorList>
    </citation>
    <scope>IDENTIFICATION</scope>
</reference>
<name>A0A183SBS1_SCHSO</name>
<protein>
    <submittedName>
        <fullName evidence="1">DRIM domain-containing protein</fullName>
    </submittedName>
</protein>